<dbReference type="InterPro" id="IPR051781">
    <property type="entry name" value="Metallo-dep_Hydrolase"/>
</dbReference>
<dbReference type="OrthoDB" id="9797498at2"/>
<proteinExistence type="predicted"/>
<dbReference type="InterPro" id="IPR011059">
    <property type="entry name" value="Metal-dep_hydrolase_composite"/>
</dbReference>
<evidence type="ECO:0000259" key="3">
    <source>
        <dbReference type="Pfam" id="PF12680"/>
    </source>
</evidence>
<feature type="signal peptide" evidence="1">
    <location>
        <begin position="1"/>
        <end position="19"/>
    </location>
</feature>
<dbReference type="eggNOG" id="COG4538">
    <property type="taxonomic scope" value="Bacteria"/>
</dbReference>
<evidence type="ECO:0000313" key="4">
    <source>
        <dbReference type="EMBL" id="EDP97651.1"/>
    </source>
</evidence>
<dbReference type="EMBL" id="ABIB01000002">
    <property type="protein sequence ID" value="EDP97651.1"/>
    <property type="molecule type" value="Genomic_DNA"/>
</dbReference>
<dbReference type="InterPro" id="IPR032466">
    <property type="entry name" value="Metal_Hydrolase"/>
</dbReference>
<dbReference type="GO" id="GO:0016810">
    <property type="term" value="F:hydrolase activity, acting on carbon-nitrogen (but not peptide) bonds"/>
    <property type="evidence" value="ECO:0007669"/>
    <property type="project" value="InterPro"/>
</dbReference>
<dbReference type="InterPro" id="IPR006680">
    <property type="entry name" value="Amidohydro-rel"/>
</dbReference>
<organism evidence="4 5">
    <name type="scientific">Kordia algicida OT-1</name>
    <dbReference type="NCBI Taxonomy" id="391587"/>
    <lineage>
        <taxon>Bacteria</taxon>
        <taxon>Pseudomonadati</taxon>
        <taxon>Bacteroidota</taxon>
        <taxon>Flavobacteriia</taxon>
        <taxon>Flavobacteriales</taxon>
        <taxon>Flavobacteriaceae</taxon>
        <taxon>Kordia</taxon>
    </lineage>
</organism>
<dbReference type="RefSeq" id="WP_007096699.1">
    <property type="nucleotide sequence ID" value="NZ_CP142125.1"/>
</dbReference>
<dbReference type="Proteomes" id="UP000002945">
    <property type="component" value="Unassembled WGS sequence"/>
</dbReference>
<protein>
    <submittedName>
        <fullName evidence="4">Amidohydrolase family protein</fullName>
    </submittedName>
</protein>
<gene>
    <name evidence="4" type="ORF">KAOT1_20852</name>
</gene>
<dbReference type="SUPFAM" id="SSF54427">
    <property type="entry name" value="NTF2-like"/>
    <property type="match status" value="1"/>
</dbReference>
<evidence type="ECO:0000256" key="1">
    <source>
        <dbReference type="SAM" id="SignalP"/>
    </source>
</evidence>
<dbReference type="Gene3D" id="3.20.20.140">
    <property type="entry name" value="Metal-dependent hydrolases"/>
    <property type="match status" value="1"/>
</dbReference>
<dbReference type="SUPFAM" id="SSF51338">
    <property type="entry name" value="Composite domain of metallo-dependent hydrolases"/>
    <property type="match status" value="1"/>
</dbReference>
<accession>A9DM87</accession>
<dbReference type="HOGENOM" id="CLU_023620_4_2_10"/>
<dbReference type="Pfam" id="PF12680">
    <property type="entry name" value="SnoaL_2"/>
    <property type="match status" value="1"/>
</dbReference>
<dbReference type="Gene3D" id="2.30.40.10">
    <property type="entry name" value="Urease, subunit C, domain 1"/>
    <property type="match status" value="1"/>
</dbReference>
<dbReference type="STRING" id="391587.KAOT1_20852"/>
<dbReference type="Gene3D" id="3.10.450.50">
    <property type="match status" value="1"/>
</dbReference>
<keyword evidence="1" id="KW-0732">Signal</keyword>
<dbReference type="SUPFAM" id="SSF51556">
    <property type="entry name" value="Metallo-dependent hydrolases"/>
    <property type="match status" value="1"/>
</dbReference>
<dbReference type="eggNOG" id="COG1228">
    <property type="taxonomic scope" value="Bacteria"/>
</dbReference>
<feature type="domain" description="Amidohydrolase-related" evidence="2">
    <location>
        <begin position="88"/>
        <end position="463"/>
    </location>
</feature>
<dbReference type="PANTHER" id="PTHR43135">
    <property type="entry name" value="ALPHA-D-RIBOSE 1-METHYLPHOSPHONATE 5-TRIPHOSPHATE DIPHOSPHATASE"/>
    <property type="match status" value="1"/>
</dbReference>
<reference evidence="4 5" key="1">
    <citation type="journal article" date="2011" name="J. Bacteriol.">
        <title>Genome sequence of the algicidal bacterium Kordia algicida OT-1.</title>
        <authorList>
            <person name="Lee H.S."/>
            <person name="Kang S.G."/>
            <person name="Kwon K.K."/>
            <person name="Lee J.H."/>
            <person name="Kim S.J."/>
        </authorList>
    </citation>
    <scope>NUCLEOTIDE SEQUENCE [LARGE SCALE GENOMIC DNA]</scope>
    <source>
        <strain evidence="4 5">OT-1</strain>
    </source>
</reference>
<evidence type="ECO:0000259" key="2">
    <source>
        <dbReference type="Pfam" id="PF01979"/>
    </source>
</evidence>
<dbReference type="PANTHER" id="PTHR43135:SF3">
    <property type="entry name" value="ALPHA-D-RIBOSE 1-METHYLPHOSPHONATE 5-TRIPHOSPHATE DIPHOSPHATASE"/>
    <property type="match status" value="1"/>
</dbReference>
<evidence type="ECO:0000313" key="5">
    <source>
        <dbReference type="Proteomes" id="UP000002945"/>
    </source>
</evidence>
<dbReference type="InterPro" id="IPR032710">
    <property type="entry name" value="NTF2-like_dom_sf"/>
</dbReference>
<keyword evidence="4" id="KW-0378">Hydrolase</keyword>
<name>A9DM87_9FLAO</name>
<dbReference type="AlphaFoldDB" id="A9DM87"/>
<comment type="caution">
    <text evidence="4">The sequence shown here is derived from an EMBL/GenBank/DDBJ whole genome shotgun (WGS) entry which is preliminary data.</text>
</comment>
<dbReference type="Pfam" id="PF01979">
    <property type="entry name" value="Amidohydro_1"/>
    <property type="match status" value="1"/>
</dbReference>
<dbReference type="InterPro" id="IPR037401">
    <property type="entry name" value="SnoaL-like"/>
</dbReference>
<keyword evidence="5" id="KW-1185">Reference proteome</keyword>
<feature type="domain" description="SnoaL-like" evidence="3">
    <location>
        <begin position="479"/>
        <end position="574"/>
    </location>
</feature>
<feature type="chain" id="PRO_5002734129" evidence="1">
    <location>
        <begin position="20"/>
        <end position="582"/>
    </location>
</feature>
<sequence length="582" mass="66562">MKKCILLFLLCITFGFAQKEAINDVKSIKLNPKGEAILIENINVIDVRTGKEKTRSVLIRDKKIVDIRKKIRVSDETILKIDGTGKWLLPGMIDSHVHLFQSGSLYTRPDVFNLTKFRPYEDERIWLKRNAPDLLKRYLQSGITTIIDVGGPMYNYKIREQYSDNTSYPNIYLTGPLVSTYQPKAFDIEDSPIIKVNSPKEAIALVQKQVPFKPDFIKIWYINRGDPVLNHQIVKATIEESHKHNLKVAVHATELKTAKLAIQANADILVHSVREIIDDEFVKMIKASNVSYIPTLMVSDKYTEAFAQNIQFTNEELRLSNPFPIKSFEDHKHLDNDAQFERYRKGGIAFKDKQIEENNIEAANLKLLQEKKINIATGTDAGNIGTLHATSYQEELKLMKSAGLSNLEIIQASTINAAKILDKDDQIGSIEVSKLADLIILEANPLQNIDALQKISHVIKAGSIYRTEDVLIESPENIVQRQVNAYNLRNAEAFLENFSEDIEIYNFPDNLVAKGIEEFKKGWAAFFKKYPNLHCEILNRTVRANTVIDHERVKYAEGNYNDVIVIYRIKDEKIHKVYFVRD</sequence>